<dbReference type="InterPro" id="IPR043132">
    <property type="entry name" value="BCAT-like_C"/>
</dbReference>
<dbReference type="Pfam" id="PF01063">
    <property type="entry name" value="Aminotran_4"/>
    <property type="match status" value="1"/>
</dbReference>
<evidence type="ECO:0000256" key="4">
    <source>
        <dbReference type="RuleBase" id="RU004106"/>
    </source>
</evidence>
<name>A0A1F4RBE1_UNCSA</name>
<evidence type="ECO:0000256" key="2">
    <source>
        <dbReference type="ARBA" id="ARBA00009320"/>
    </source>
</evidence>
<protein>
    <recommendedName>
        <fullName evidence="8">Branched-chain-amino-acid aminotransferase</fullName>
    </recommendedName>
</protein>
<comment type="cofactor">
    <cofactor evidence="1 5">
        <name>pyridoxal 5'-phosphate</name>
        <dbReference type="ChEBI" id="CHEBI:597326"/>
    </cofactor>
</comment>
<organism evidence="6 7">
    <name type="scientific">candidate division WOR-1 bacterium RIFCSPLOWO2_02_FULL_46_20</name>
    <dbReference type="NCBI Taxonomy" id="1802567"/>
    <lineage>
        <taxon>Bacteria</taxon>
        <taxon>Bacillati</taxon>
        <taxon>Saganbacteria</taxon>
    </lineage>
</organism>
<dbReference type="InterPro" id="IPR050571">
    <property type="entry name" value="Class-IV_PLP-Dep_Aminotrnsfr"/>
</dbReference>
<evidence type="ECO:0008006" key="8">
    <source>
        <dbReference type="Google" id="ProtNLM"/>
    </source>
</evidence>
<dbReference type="GO" id="GO:0008652">
    <property type="term" value="P:amino acid biosynthetic process"/>
    <property type="evidence" value="ECO:0007669"/>
    <property type="project" value="UniProtKB-ARBA"/>
</dbReference>
<evidence type="ECO:0000313" key="7">
    <source>
        <dbReference type="Proteomes" id="UP000176938"/>
    </source>
</evidence>
<evidence type="ECO:0000256" key="1">
    <source>
        <dbReference type="ARBA" id="ARBA00001933"/>
    </source>
</evidence>
<dbReference type="FunFam" id="3.20.10.10:FF:000002">
    <property type="entry name" value="D-alanine aminotransferase"/>
    <property type="match status" value="1"/>
</dbReference>
<dbReference type="Gene3D" id="3.30.470.10">
    <property type="match status" value="1"/>
</dbReference>
<dbReference type="Proteomes" id="UP000176938">
    <property type="component" value="Unassembled WGS sequence"/>
</dbReference>
<dbReference type="GO" id="GO:0005829">
    <property type="term" value="C:cytosol"/>
    <property type="evidence" value="ECO:0007669"/>
    <property type="project" value="TreeGrafter"/>
</dbReference>
<reference evidence="6 7" key="1">
    <citation type="journal article" date="2016" name="Nat. Commun.">
        <title>Thousands of microbial genomes shed light on interconnected biogeochemical processes in an aquifer system.</title>
        <authorList>
            <person name="Anantharaman K."/>
            <person name="Brown C.T."/>
            <person name="Hug L.A."/>
            <person name="Sharon I."/>
            <person name="Castelle C.J."/>
            <person name="Probst A.J."/>
            <person name="Thomas B.C."/>
            <person name="Singh A."/>
            <person name="Wilkins M.J."/>
            <person name="Karaoz U."/>
            <person name="Brodie E.L."/>
            <person name="Williams K.H."/>
            <person name="Hubbard S.S."/>
            <person name="Banfield J.F."/>
        </authorList>
    </citation>
    <scope>NUCLEOTIDE SEQUENCE [LARGE SCALE GENOMIC DNA]</scope>
</reference>
<dbReference type="GO" id="GO:0003824">
    <property type="term" value="F:catalytic activity"/>
    <property type="evidence" value="ECO:0007669"/>
    <property type="project" value="InterPro"/>
</dbReference>
<dbReference type="Gene3D" id="3.20.10.10">
    <property type="entry name" value="D-amino Acid Aminotransferase, subunit A, domain 2"/>
    <property type="match status" value="1"/>
</dbReference>
<evidence type="ECO:0000313" key="6">
    <source>
        <dbReference type="EMBL" id="OGC05488.1"/>
    </source>
</evidence>
<sequence>MSKAYINGKIIPLKDAKISVLDRGLLYGDGVFESLRTYNGRPFLLEEHIKRLLKGLKTLKIRSPLSAKQFKLAVLKTLASNKFKESYIKIIVTRGEAQGHGLDPAQTSGRPTLIMLVEEQKPTPKKLYVQGWKVIISSIIKPNAPTSRIKTLNYADNILAKLEAKKNGANEAFLLDKNGDVAEGTVSNVFIVKRGNLYTPAKESPILPGLTRELVIKLAKQSASRVFEKNLSPEELYAADECFITLSGIGIVPITSVWNKKIGNGKCGHITASLIKLYGSMT</sequence>
<dbReference type="PROSITE" id="PS00770">
    <property type="entry name" value="AA_TRANSFER_CLASS_4"/>
    <property type="match status" value="1"/>
</dbReference>
<dbReference type="InterPro" id="IPR036038">
    <property type="entry name" value="Aminotransferase-like"/>
</dbReference>
<dbReference type="PANTHER" id="PTHR42743:SF11">
    <property type="entry name" value="AMINODEOXYCHORISMATE LYASE"/>
    <property type="match status" value="1"/>
</dbReference>
<keyword evidence="3 5" id="KW-0663">Pyridoxal phosphate</keyword>
<dbReference type="SUPFAM" id="SSF56752">
    <property type="entry name" value="D-aminoacid aminotransferase-like PLP-dependent enzymes"/>
    <property type="match status" value="1"/>
</dbReference>
<dbReference type="AlphaFoldDB" id="A0A1F4RBE1"/>
<dbReference type="InterPro" id="IPR001544">
    <property type="entry name" value="Aminotrans_IV"/>
</dbReference>
<evidence type="ECO:0000256" key="3">
    <source>
        <dbReference type="ARBA" id="ARBA00022898"/>
    </source>
</evidence>
<evidence type="ECO:0000256" key="5">
    <source>
        <dbReference type="RuleBase" id="RU004516"/>
    </source>
</evidence>
<dbReference type="EMBL" id="METP01000040">
    <property type="protein sequence ID" value="OGC05488.1"/>
    <property type="molecule type" value="Genomic_DNA"/>
</dbReference>
<dbReference type="InterPro" id="IPR043131">
    <property type="entry name" value="BCAT-like_N"/>
</dbReference>
<accession>A0A1F4RBE1</accession>
<gene>
    <name evidence="6" type="ORF">A3H38_05855</name>
</gene>
<comment type="similarity">
    <text evidence="2 4">Belongs to the class-IV pyridoxal-phosphate-dependent aminotransferase family.</text>
</comment>
<dbReference type="GO" id="GO:0046394">
    <property type="term" value="P:carboxylic acid biosynthetic process"/>
    <property type="evidence" value="ECO:0007669"/>
    <property type="project" value="UniProtKB-ARBA"/>
</dbReference>
<proteinExistence type="inferred from homology"/>
<comment type="caution">
    <text evidence="6">The sequence shown here is derived from an EMBL/GenBank/DDBJ whole genome shotgun (WGS) entry which is preliminary data.</text>
</comment>
<dbReference type="InterPro" id="IPR018300">
    <property type="entry name" value="Aminotrans_IV_CS"/>
</dbReference>
<dbReference type="PANTHER" id="PTHR42743">
    <property type="entry name" value="AMINO-ACID AMINOTRANSFERASE"/>
    <property type="match status" value="1"/>
</dbReference>